<dbReference type="Proteomes" id="UP001348492">
    <property type="component" value="Chromosome"/>
</dbReference>
<dbReference type="RefSeq" id="WP_018590785.1">
    <property type="nucleotide sequence ID" value="NZ_CP117523.1"/>
</dbReference>
<dbReference type="EMBL" id="CP117523">
    <property type="protein sequence ID" value="WWD83746.1"/>
    <property type="molecule type" value="Genomic_DNA"/>
</dbReference>
<name>A0ABZ2EV02_9FIRM</name>
<keyword evidence="1" id="KW-0472">Membrane</keyword>
<accession>A0ABZ2EV02</accession>
<sequence>MKIKKILKNVLVCILCVTIGIFIGTISKMLIKNMFSKANSSSVSVVEHFVQATYNKDKSTMIKCLSPDLNDVDKLKKFKEKGSKIASDILTIYENHLYYKKNPPKDLSEDDMDAHNSSMKKIEKGNFVEAYVDFLINNMDSKGKDIKEESISVKPLVDEKYYEGKNADKDYLEMKFSITLNNNGDISKEDEKIVIQSKEEKYYIVDMDI</sequence>
<reference evidence="2 3" key="1">
    <citation type="journal article" date="2023" name="PLoS ONE">
        <title>Genome-based metabolic and phylogenomic analysis of three Terrisporobacter species.</title>
        <authorList>
            <person name="Boer T."/>
            <person name="Bengelsdorf F.R."/>
            <person name="Bomeke M."/>
            <person name="Daniel R."/>
            <person name="Poehlein A."/>
        </authorList>
    </citation>
    <scope>NUCLEOTIDE SEQUENCE [LARGE SCALE GENOMIC DNA]</scope>
    <source>
        <strain evidence="2 3">DSM 1288</strain>
    </source>
</reference>
<keyword evidence="1" id="KW-0812">Transmembrane</keyword>
<evidence type="ECO:0000313" key="3">
    <source>
        <dbReference type="Proteomes" id="UP001348492"/>
    </source>
</evidence>
<proteinExistence type="predicted"/>
<gene>
    <name evidence="2" type="ORF">TEGL_21600</name>
</gene>
<feature type="transmembrane region" description="Helical" evidence="1">
    <location>
        <begin position="6"/>
        <end position="27"/>
    </location>
</feature>
<evidence type="ECO:0000256" key="1">
    <source>
        <dbReference type="SAM" id="Phobius"/>
    </source>
</evidence>
<protein>
    <recommendedName>
        <fullName evidence="4">Lipoprotein</fullName>
    </recommendedName>
</protein>
<keyword evidence="3" id="KW-1185">Reference proteome</keyword>
<keyword evidence="1" id="KW-1133">Transmembrane helix</keyword>
<evidence type="ECO:0008006" key="4">
    <source>
        <dbReference type="Google" id="ProtNLM"/>
    </source>
</evidence>
<evidence type="ECO:0000313" key="2">
    <source>
        <dbReference type="EMBL" id="WWD83746.1"/>
    </source>
</evidence>
<organism evidence="2 3">
    <name type="scientific">Terrisporobacter glycolicus ATCC 14880 = DSM 1288</name>
    <dbReference type="NCBI Taxonomy" id="1121315"/>
    <lineage>
        <taxon>Bacteria</taxon>
        <taxon>Bacillati</taxon>
        <taxon>Bacillota</taxon>
        <taxon>Clostridia</taxon>
        <taxon>Peptostreptococcales</taxon>
        <taxon>Peptostreptococcaceae</taxon>
        <taxon>Terrisporobacter</taxon>
    </lineage>
</organism>